<dbReference type="AlphaFoldDB" id="R0IKM8"/>
<gene>
    <name evidence="2" type="ORF">CARUB_v10011820mg</name>
</gene>
<dbReference type="SUPFAM" id="SSF81383">
    <property type="entry name" value="F-box domain"/>
    <property type="match status" value="1"/>
</dbReference>
<name>R0IKM8_9BRAS</name>
<reference evidence="3" key="1">
    <citation type="journal article" date="2013" name="Nat. Genet.">
        <title>The Capsella rubella genome and the genomic consequences of rapid mating system evolution.</title>
        <authorList>
            <person name="Slotte T."/>
            <person name="Hazzouri K.M."/>
            <person name="Agren J.A."/>
            <person name="Koenig D."/>
            <person name="Maumus F."/>
            <person name="Guo Y.L."/>
            <person name="Steige K."/>
            <person name="Platts A.E."/>
            <person name="Escobar J.S."/>
            <person name="Newman L.K."/>
            <person name="Wang W."/>
            <person name="Mandakova T."/>
            <person name="Vello E."/>
            <person name="Smith L.M."/>
            <person name="Henz S.R."/>
            <person name="Steffen J."/>
            <person name="Takuno S."/>
            <person name="Brandvain Y."/>
            <person name="Coop G."/>
            <person name="Andolfatto P."/>
            <person name="Hu T.T."/>
            <person name="Blanchette M."/>
            <person name="Clark R.M."/>
            <person name="Quesneville H."/>
            <person name="Nordborg M."/>
            <person name="Gaut B.S."/>
            <person name="Lysak M.A."/>
            <person name="Jenkins J."/>
            <person name="Grimwood J."/>
            <person name="Chapman J."/>
            <person name="Prochnik S."/>
            <person name="Shu S."/>
            <person name="Rokhsar D."/>
            <person name="Schmutz J."/>
            <person name="Weigel D."/>
            <person name="Wright S.I."/>
        </authorList>
    </citation>
    <scope>NUCLEOTIDE SEQUENCE [LARGE SCALE GENOMIC DNA]</scope>
    <source>
        <strain evidence="3">cv. Monte Gargano</strain>
    </source>
</reference>
<dbReference type="Proteomes" id="UP000029121">
    <property type="component" value="Unassembled WGS sequence"/>
</dbReference>
<dbReference type="KEGG" id="crb:17899759"/>
<dbReference type="Pfam" id="PF00646">
    <property type="entry name" value="F-box"/>
    <property type="match status" value="1"/>
</dbReference>
<keyword evidence="3" id="KW-1185">Reference proteome</keyword>
<dbReference type="PANTHER" id="PTHR31111">
    <property type="entry name" value="BNAA05G37150D PROTEIN-RELATED"/>
    <property type="match status" value="1"/>
</dbReference>
<dbReference type="InterPro" id="IPR036047">
    <property type="entry name" value="F-box-like_dom_sf"/>
</dbReference>
<dbReference type="PROSITE" id="PS50181">
    <property type="entry name" value="FBOX"/>
    <property type="match status" value="1"/>
</dbReference>
<dbReference type="PANTHER" id="PTHR31111:SF100">
    <property type="entry name" value="F-BOX DOMAIN-CONTAINING PROTEIN"/>
    <property type="match status" value="1"/>
</dbReference>
<dbReference type="InterPro" id="IPR017451">
    <property type="entry name" value="F-box-assoc_interact_dom"/>
</dbReference>
<evidence type="ECO:0000313" key="3">
    <source>
        <dbReference type="Proteomes" id="UP000029121"/>
    </source>
</evidence>
<feature type="domain" description="F-box" evidence="1">
    <location>
        <begin position="1"/>
        <end position="49"/>
    </location>
</feature>
<proteinExistence type="predicted"/>
<organism evidence="2 3">
    <name type="scientific">Capsella rubella</name>
    <dbReference type="NCBI Taxonomy" id="81985"/>
    <lineage>
        <taxon>Eukaryota</taxon>
        <taxon>Viridiplantae</taxon>
        <taxon>Streptophyta</taxon>
        <taxon>Embryophyta</taxon>
        <taxon>Tracheophyta</taxon>
        <taxon>Spermatophyta</taxon>
        <taxon>Magnoliopsida</taxon>
        <taxon>eudicotyledons</taxon>
        <taxon>Gunneridae</taxon>
        <taxon>Pentapetalae</taxon>
        <taxon>rosids</taxon>
        <taxon>malvids</taxon>
        <taxon>Brassicales</taxon>
        <taxon>Brassicaceae</taxon>
        <taxon>Camelineae</taxon>
        <taxon>Capsella</taxon>
    </lineage>
</organism>
<protein>
    <recommendedName>
        <fullName evidence="1">F-box domain-containing protein</fullName>
    </recommendedName>
</protein>
<dbReference type="eggNOG" id="ENOG502SXXQ">
    <property type="taxonomic scope" value="Eukaryota"/>
</dbReference>
<dbReference type="InterPro" id="IPR001810">
    <property type="entry name" value="F-box_dom"/>
</dbReference>
<dbReference type="CDD" id="cd22157">
    <property type="entry name" value="F-box_AtFBW1-like"/>
    <property type="match status" value="1"/>
</dbReference>
<evidence type="ECO:0000313" key="2">
    <source>
        <dbReference type="EMBL" id="EOA37553.1"/>
    </source>
</evidence>
<dbReference type="NCBIfam" id="TIGR01640">
    <property type="entry name" value="F_box_assoc_1"/>
    <property type="match status" value="1"/>
</dbReference>
<sequence length="374" mass="42629">LEDSIPNDLEVDILTRLPAKTLLKFRCVSKMWSYIIRSQSFVDSHYALSSSTRSRFTVTFCNALIVPDDTKRLFIFSSSFEEEDKSSSLVAKLDMTVPTVVLTYRWKCPSIHGFIGCINNSFQFIVCNPSTRQVITLPTKGSRSSLGYDPVGHQFKVLNLVTSPDMFPDYLVHEFITLGGGGEVSRSQVTTAPYYPVTDGVYINGSIYYGAWAPKLRMDPVIVCFDVRHEKISFIKAPRNVVFWETESILMDYRGKLASVLVNPYSPFRSFGLLILEDAKKHEWSKQTFELPFPLVDVTSPGTNKAGEIIFAPNTLPPVDKPFFIFYYNVEKKDMRRVRLHGVADDEEFRRRYGLQDTMRVTITPEHFESIASL</sequence>
<dbReference type="SMART" id="SM00256">
    <property type="entry name" value="FBOX"/>
    <property type="match status" value="1"/>
</dbReference>
<evidence type="ECO:0000259" key="1">
    <source>
        <dbReference type="PROSITE" id="PS50181"/>
    </source>
</evidence>
<dbReference type="OrthoDB" id="1079956at2759"/>
<dbReference type="Gene3D" id="1.20.1280.50">
    <property type="match status" value="1"/>
</dbReference>
<dbReference type="InterPro" id="IPR013187">
    <property type="entry name" value="F-box-assoc_dom_typ3"/>
</dbReference>
<feature type="non-terminal residue" evidence="2">
    <location>
        <position position="1"/>
    </location>
</feature>
<dbReference type="Pfam" id="PF08268">
    <property type="entry name" value="FBA_3"/>
    <property type="match status" value="1"/>
</dbReference>
<accession>R0IKM8</accession>
<dbReference type="EMBL" id="KB870805">
    <property type="protein sequence ID" value="EOA37553.1"/>
    <property type="molecule type" value="Genomic_DNA"/>
</dbReference>